<dbReference type="GO" id="GO:0008734">
    <property type="term" value="F:L-aspartate oxidase activity"/>
    <property type="evidence" value="ECO:0007669"/>
    <property type="project" value="UniProtKB-EC"/>
</dbReference>
<dbReference type="RefSeq" id="WP_159173499.1">
    <property type="nucleotide sequence ID" value="NZ_LR732312.1"/>
</dbReference>
<evidence type="ECO:0000256" key="6">
    <source>
        <dbReference type="ARBA" id="ARBA00022630"/>
    </source>
</evidence>
<organism evidence="14 15">
    <name type="scientific">Exiguobacterium oxidotolerans</name>
    <dbReference type="NCBI Taxonomy" id="223958"/>
    <lineage>
        <taxon>Bacteria</taxon>
        <taxon>Bacillati</taxon>
        <taxon>Bacillota</taxon>
        <taxon>Bacilli</taxon>
        <taxon>Bacillales</taxon>
        <taxon>Bacillales Family XII. Incertae Sedis</taxon>
        <taxon>Exiguobacterium</taxon>
    </lineage>
</organism>
<evidence type="ECO:0000256" key="8">
    <source>
        <dbReference type="ARBA" id="ARBA00022827"/>
    </source>
</evidence>
<comment type="catalytic activity">
    <reaction evidence="11">
        <text>L-aspartate + O2 = iminosuccinate + H2O2</text>
        <dbReference type="Rhea" id="RHEA:25876"/>
        <dbReference type="ChEBI" id="CHEBI:15379"/>
        <dbReference type="ChEBI" id="CHEBI:16240"/>
        <dbReference type="ChEBI" id="CHEBI:29991"/>
        <dbReference type="ChEBI" id="CHEBI:77875"/>
        <dbReference type="EC" id="1.4.3.16"/>
    </reaction>
    <physiologicalReaction direction="left-to-right" evidence="11">
        <dbReference type="Rhea" id="RHEA:25877"/>
    </physiologicalReaction>
</comment>
<dbReference type="PANTHER" id="PTHR42716:SF2">
    <property type="entry name" value="L-ASPARTATE OXIDASE, CHLOROPLASTIC"/>
    <property type="match status" value="1"/>
</dbReference>
<evidence type="ECO:0000313" key="14">
    <source>
        <dbReference type="EMBL" id="VWX36387.1"/>
    </source>
</evidence>
<keyword evidence="12" id="KW-0812">Transmembrane</keyword>
<dbReference type="GO" id="GO:0034628">
    <property type="term" value="P:'de novo' NAD+ biosynthetic process from L-aspartate"/>
    <property type="evidence" value="ECO:0007669"/>
    <property type="project" value="TreeGrafter"/>
</dbReference>
<feature type="domain" description="FAD-dependent oxidoreductase 2 FAD-binding" evidence="13">
    <location>
        <begin position="10"/>
        <end position="367"/>
    </location>
</feature>
<dbReference type="PANTHER" id="PTHR42716">
    <property type="entry name" value="L-ASPARTATE OXIDASE"/>
    <property type="match status" value="1"/>
</dbReference>
<dbReference type="PRINTS" id="PR00368">
    <property type="entry name" value="FADPNR"/>
</dbReference>
<dbReference type="EC" id="1.4.3.16" evidence="4"/>
<dbReference type="Gene3D" id="3.50.50.60">
    <property type="entry name" value="FAD/NAD(P)-binding domain"/>
    <property type="match status" value="1"/>
</dbReference>
<evidence type="ECO:0000256" key="11">
    <source>
        <dbReference type="ARBA" id="ARBA00048305"/>
    </source>
</evidence>
<comment type="similarity">
    <text evidence="3">Belongs to the FAD-dependent oxidoreductase 2 family. NadB subfamily.</text>
</comment>
<dbReference type="Pfam" id="PF00890">
    <property type="entry name" value="FAD_binding_2"/>
    <property type="match status" value="1"/>
</dbReference>
<evidence type="ECO:0000256" key="3">
    <source>
        <dbReference type="ARBA" id="ARBA00008562"/>
    </source>
</evidence>
<evidence type="ECO:0000256" key="4">
    <source>
        <dbReference type="ARBA" id="ARBA00012173"/>
    </source>
</evidence>
<evidence type="ECO:0000256" key="9">
    <source>
        <dbReference type="ARBA" id="ARBA00023002"/>
    </source>
</evidence>
<keyword evidence="7" id="KW-0662">Pyridine nucleotide biosynthesis</keyword>
<dbReference type="SUPFAM" id="SSF51905">
    <property type="entry name" value="FAD/NAD(P)-binding domain"/>
    <property type="match status" value="1"/>
</dbReference>
<dbReference type="EMBL" id="CABWKQ010000020">
    <property type="protein sequence ID" value="VWX36387.1"/>
    <property type="molecule type" value="Genomic_DNA"/>
</dbReference>
<gene>
    <name evidence="14" type="ORF">EXIGUO9Y_270278</name>
</gene>
<dbReference type="InterPro" id="IPR005288">
    <property type="entry name" value="NadB"/>
</dbReference>
<comment type="cofactor">
    <cofactor evidence="1">
        <name>FAD</name>
        <dbReference type="ChEBI" id="CHEBI:57692"/>
    </cofactor>
</comment>
<evidence type="ECO:0000256" key="1">
    <source>
        <dbReference type="ARBA" id="ARBA00001974"/>
    </source>
</evidence>
<keyword evidence="6" id="KW-0285">Flavoprotein</keyword>
<proteinExistence type="inferred from homology"/>
<dbReference type="InterPro" id="IPR027477">
    <property type="entry name" value="Succ_DH/fumarate_Rdtase_cat_sf"/>
</dbReference>
<reference evidence="14 15" key="1">
    <citation type="submission" date="2019-10" db="EMBL/GenBank/DDBJ databases">
        <authorList>
            <person name="Karimi E."/>
        </authorList>
    </citation>
    <scope>NUCLEOTIDE SEQUENCE [LARGE SCALE GENOMIC DNA]</scope>
    <source>
        <strain evidence="14">Exiguobacterium sp. 9Y</strain>
    </source>
</reference>
<accession>A0A653IBD7</accession>
<evidence type="ECO:0000256" key="2">
    <source>
        <dbReference type="ARBA" id="ARBA00004950"/>
    </source>
</evidence>
<sequence length="476" mass="51297">MSLHKHFVTDVLIVGTGLAAITVALHLPDNLRALLVTKGTRSETNSMRAQGGIASSALEDDHEAHRADTVRAAKGWVNPEAVEFVTREGRTVISELEALGVIFDRQENGEYAVGREGAHGLPRIFHSGGDQTGCRMMETLSEKITHPVLEQTVITQLLTSGGRVVGAAGYRGEERIEISARAVVLASGGIGGLLLTSTNDDMITGDGLALAADVGAELSDLGYIQHHPTILVHQGKSAGLITEALRGAGAYLMTRDGRRVMDHHPEGDLAARDEVSAMITAIRKQEPVYLNTTPVVQLAERFPTFVQKCEKLNINPELVEVTTGVHFLMGGIKTNLAGQTSVAGLYAVGETASIGLHGTNRLASNSLLECFVMGKALARQLQLPPRRTLPILRPIFGCEDGVSKQQLSEVLAVELKEDRLQAALEQLTNKSFRQTGRRAEQHRLQITTARLLLEGALYRLKGEQLTNEQMAPAATT</sequence>
<dbReference type="InterPro" id="IPR036188">
    <property type="entry name" value="FAD/NAD-bd_sf"/>
</dbReference>
<dbReference type="InterPro" id="IPR003953">
    <property type="entry name" value="FAD-dep_OxRdtase_2_FAD-bd"/>
</dbReference>
<evidence type="ECO:0000313" key="15">
    <source>
        <dbReference type="Proteomes" id="UP000439752"/>
    </source>
</evidence>
<keyword evidence="12" id="KW-0472">Membrane</keyword>
<keyword evidence="12" id="KW-1133">Transmembrane helix</keyword>
<dbReference type="UniPathway" id="UPA00253">
    <property type="reaction ID" value="UER00326"/>
</dbReference>
<protein>
    <recommendedName>
        <fullName evidence="5">L-aspartate oxidase</fullName>
        <ecNumber evidence="4">1.4.3.16</ecNumber>
    </recommendedName>
    <alternativeName>
        <fullName evidence="10">Quinolinate synthase B</fullName>
    </alternativeName>
</protein>
<keyword evidence="9" id="KW-0560">Oxidoreductase</keyword>
<dbReference type="Proteomes" id="UP000439752">
    <property type="component" value="Unassembled WGS sequence"/>
</dbReference>
<keyword evidence="8" id="KW-0274">FAD</keyword>
<dbReference type="GO" id="GO:0033765">
    <property type="term" value="F:steroid dehydrogenase activity, acting on the CH-CH group of donors"/>
    <property type="evidence" value="ECO:0007669"/>
    <property type="project" value="UniProtKB-ARBA"/>
</dbReference>
<feature type="transmembrane region" description="Helical" evidence="12">
    <location>
        <begin position="7"/>
        <end position="27"/>
    </location>
</feature>
<evidence type="ECO:0000256" key="12">
    <source>
        <dbReference type="SAM" id="Phobius"/>
    </source>
</evidence>
<comment type="pathway">
    <text evidence="2">Cofactor biosynthesis; NAD(+) biosynthesis; iminoaspartate from L-aspartate (oxidase route): step 1/1.</text>
</comment>
<evidence type="ECO:0000256" key="5">
    <source>
        <dbReference type="ARBA" id="ARBA00021901"/>
    </source>
</evidence>
<evidence type="ECO:0000256" key="7">
    <source>
        <dbReference type="ARBA" id="ARBA00022642"/>
    </source>
</evidence>
<dbReference type="AlphaFoldDB" id="A0A653IBD7"/>
<evidence type="ECO:0000259" key="13">
    <source>
        <dbReference type="Pfam" id="PF00890"/>
    </source>
</evidence>
<evidence type="ECO:0000256" key="10">
    <source>
        <dbReference type="ARBA" id="ARBA00030386"/>
    </source>
</evidence>
<dbReference type="SUPFAM" id="SSF56425">
    <property type="entry name" value="Succinate dehydrogenase/fumarate reductase flavoprotein, catalytic domain"/>
    <property type="match status" value="1"/>
</dbReference>
<dbReference type="Gene3D" id="3.90.700.10">
    <property type="entry name" value="Succinate dehydrogenase/fumarate reductase flavoprotein, catalytic domain"/>
    <property type="match status" value="1"/>
</dbReference>
<name>A0A653IBD7_9BACL</name>
<keyword evidence="15" id="KW-1185">Reference proteome</keyword>